<comment type="caution">
    <text evidence="2">The sequence shown here is derived from an EMBL/GenBank/DDBJ whole genome shotgun (WGS) entry which is preliminary data.</text>
</comment>
<accession>A0A9P5VNK3</accession>
<name>A0A9P5VNK3_9FUNG</name>
<keyword evidence="1" id="KW-0732">Signal</keyword>
<organism evidence="2 3">
    <name type="scientific">Podila minutissima</name>
    <dbReference type="NCBI Taxonomy" id="64525"/>
    <lineage>
        <taxon>Eukaryota</taxon>
        <taxon>Fungi</taxon>
        <taxon>Fungi incertae sedis</taxon>
        <taxon>Mucoromycota</taxon>
        <taxon>Mortierellomycotina</taxon>
        <taxon>Mortierellomycetes</taxon>
        <taxon>Mortierellales</taxon>
        <taxon>Mortierellaceae</taxon>
        <taxon>Podila</taxon>
    </lineage>
</organism>
<dbReference type="EMBL" id="JAAAUY010000167">
    <property type="protein sequence ID" value="KAF9334099.1"/>
    <property type="molecule type" value="Genomic_DNA"/>
</dbReference>
<reference evidence="2" key="1">
    <citation type="journal article" date="2020" name="Fungal Divers.">
        <title>Resolving the Mortierellaceae phylogeny through synthesis of multi-gene phylogenetics and phylogenomics.</title>
        <authorList>
            <person name="Vandepol N."/>
            <person name="Liber J."/>
            <person name="Desiro A."/>
            <person name="Na H."/>
            <person name="Kennedy M."/>
            <person name="Barry K."/>
            <person name="Grigoriev I.V."/>
            <person name="Miller A.N."/>
            <person name="O'Donnell K."/>
            <person name="Stajich J.E."/>
            <person name="Bonito G."/>
        </authorList>
    </citation>
    <scope>NUCLEOTIDE SEQUENCE</scope>
    <source>
        <strain evidence="2">NVP1</strain>
    </source>
</reference>
<evidence type="ECO:0000256" key="1">
    <source>
        <dbReference type="SAM" id="SignalP"/>
    </source>
</evidence>
<dbReference type="InterPro" id="IPR036058">
    <property type="entry name" value="Kazal_dom_sf"/>
</dbReference>
<keyword evidence="3" id="KW-1185">Reference proteome</keyword>
<evidence type="ECO:0000313" key="2">
    <source>
        <dbReference type="EMBL" id="KAF9334099.1"/>
    </source>
</evidence>
<dbReference type="AlphaFoldDB" id="A0A9P5VNK3"/>
<dbReference type="Gene3D" id="3.30.60.30">
    <property type="match status" value="2"/>
</dbReference>
<dbReference type="SUPFAM" id="SSF100895">
    <property type="entry name" value="Kazal-type serine protease inhibitors"/>
    <property type="match status" value="2"/>
</dbReference>
<evidence type="ECO:0000313" key="3">
    <source>
        <dbReference type="Proteomes" id="UP000696485"/>
    </source>
</evidence>
<feature type="chain" id="PRO_5040366297" evidence="1">
    <location>
        <begin position="22"/>
        <end position="140"/>
    </location>
</feature>
<protein>
    <submittedName>
        <fullName evidence="2">Uncharacterized protein</fullName>
    </submittedName>
</protein>
<feature type="signal peptide" evidence="1">
    <location>
        <begin position="1"/>
        <end position="21"/>
    </location>
</feature>
<sequence length="140" mass="15500">MLVKYTLAVLASFLVASSVSANKKRCEKACTLEYDPICARSKTGDLEEFGNTCAFEIAVCSEPYLDWQAVSKGPCEDLKKCGKMCTKEYNPICARSKTGELKEFGNPCMFDIAVCSEPYLDWQEIIKGPCDAVKNTDKPN</sequence>
<gene>
    <name evidence="2" type="ORF">BG006_002719</name>
</gene>
<dbReference type="Proteomes" id="UP000696485">
    <property type="component" value="Unassembled WGS sequence"/>
</dbReference>
<proteinExistence type="predicted"/>